<reference evidence="1 2" key="1">
    <citation type="submission" date="2024-01" db="EMBL/GenBank/DDBJ databases">
        <authorList>
            <person name="Waweru B."/>
        </authorList>
    </citation>
    <scope>NUCLEOTIDE SEQUENCE [LARGE SCALE GENOMIC DNA]</scope>
</reference>
<name>A0AAV1RT35_9ROSI</name>
<proteinExistence type="predicted"/>
<dbReference type="Proteomes" id="UP001314170">
    <property type="component" value="Unassembled WGS sequence"/>
</dbReference>
<dbReference type="EMBL" id="CAWUPB010001159">
    <property type="protein sequence ID" value="CAK7339871.1"/>
    <property type="molecule type" value="Genomic_DNA"/>
</dbReference>
<dbReference type="SUPFAM" id="SSF56112">
    <property type="entry name" value="Protein kinase-like (PK-like)"/>
    <property type="match status" value="1"/>
</dbReference>
<evidence type="ECO:0000313" key="1">
    <source>
        <dbReference type="EMBL" id="CAK7339871.1"/>
    </source>
</evidence>
<organism evidence="1 2">
    <name type="scientific">Dovyalis caffra</name>
    <dbReference type="NCBI Taxonomy" id="77055"/>
    <lineage>
        <taxon>Eukaryota</taxon>
        <taxon>Viridiplantae</taxon>
        <taxon>Streptophyta</taxon>
        <taxon>Embryophyta</taxon>
        <taxon>Tracheophyta</taxon>
        <taxon>Spermatophyta</taxon>
        <taxon>Magnoliopsida</taxon>
        <taxon>eudicotyledons</taxon>
        <taxon>Gunneridae</taxon>
        <taxon>Pentapetalae</taxon>
        <taxon>rosids</taxon>
        <taxon>fabids</taxon>
        <taxon>Malpighiales</taxon>
        <taxon>Salicaceae</taxon>
        <taxon>Flacourtieae</taxon>
        <taxon>Dovyalis</taxon>
    </lineage>
</organism>
<evidence type="ECO:0000313" key="2">
    <source>
        <dbReference type="Proteomes" id="UP001314170"/>
    </source>
</evidence>
<dbReference type="AlphaFoldDB" id="A0AAV1RT35"/>
<keyword evidence="2" id="KW-1185">Reference proteome</keyword>
<gene>
    <name evidence="1" type="ORF">DCAF_LOCUS14948</name>
</gene>
<comment type="caution">
    <text evidence="1">The sequence shown here is derived from an EMBL/GenBank/DDBJ whole genome shotgun (WGS) entry which is preliminary data.</text>
</comment>
<accession>A0AAV1RT35</accession>
<sequence>MGLEIVEPNSCIRGCCTSNSIPLHLPRSSYTLLSTIAKGVESVVYAILDGRKVVVKKPILSRFEDIDKFHKELQLQARSSWNSLAGCSYMQSL</sequence>
<dbReference type="InterPro" id="IPR011009">
    <property type="entry name" value="Kinase-like_dom_sf"/>
</dbReference>
<protein>
    <submittedName>
        <fullName evidence="1">Uncharacterized protein</fullName>
    </submittedName>
</protein>